<dbReference type="PROSITE" id="PS51464">
    <property type="entry name" value="SIS"/>
    <property type="match status" value="1"/>
</dbReference>
<keyword evidence="7" id="KW-1185">Reference proteome</keyword>
<dbReference type="InterPro" id="IPR047640">
    <property type="entry name" value="RpiR-like"/>
</dbReference>
<dbReference type="PROSITE" id="PS51071">
    <property type="entry name" value="HTH_RPIR"/>
    <property type="match status" value="1"/>
</dbReference>
<dbReference type="GO" id="GO:1901135">
    <property type="term" value="P:carbohydrate derivative metabolic process"/>
    <property type="evidence" value="ECO:0007669"/>
    <property type="project" value="InterPro"/>
</dbReference>
<evidence type="ECO:0000313" key="6">
    <source>
        <dbReference type="EMBL" id="MBC5724341.1"/>
    </source>
</evidence>
<dbReference type="Gene3D" id="1.10.10.10">
    <property type="entry name" value="Winged helix-like DNA-binding domain superfamily/Winged helix DNA-binding domain"/>
    <property type="match status" value="1"/>
</dbReference>
<dbReference type="SUPFAM" id="SSF46689">
    <property type="entry name" value="Homeodomain-like"/>
    <property type="match status" value="1"/>
</dbReference>
<organism evidence="6 7">
    <name type="scientific">Agathobaculum faecis</name>
    <dbReference type="NCBI Taxonomy" id="2763013"/>
    <lineage>
        <taxon>Bacteria</taxon>
        <taxon>Bacillati</taxon>
        <taxon>Bacillota</taxon>
        <taxon>Clostridia</taxon>
        <taxon>Eubacteriales</taxon>
        <taxon>Butyricicoccaceae</taxon>
        <taxon>Agathobaculum</taxon>
    </lineage>
</organism>
<proteinExistence type="predicted"/>
<dbReference type="PANTHER" id="PTHR30514:SF21">
    <property type="entry name" value="RPIR-FAMILY TRANSCRIPTIONAL REGULATOR"/>
    <property type="match status" value="1"/>
</dbReference>
<evidence type="ECO:0000256" key="3">
    <source>
        <dbReference type="ARBA" id="ARBA00023163"/>
    </source>
</evidence>
<evidence type="ECO:0000259" key="4">
    <source>
        <dbReference type="PROSITE" id="PS51071"/>
    </source>
</evidence>
<dbReference type="AlphaFoldDB" id="A0A923LTU5"/>
<dbReference type="GO" id="GO:0003700">
    <property type="term" value="F:DNA-binding transcription factor activity"/>
    <property type="evidence" value="ECO:0007669"/>
    <property type="project" value="InterPro"/>
</dbReference>
<dbReference type="InterPro" id="IPR035472">
    <property type="entry name" value="RpiR-like_SIS"/>
</dbReference>
<name>A0A923LTU5_9FIRM</name>
<protein>
    <submittedName>
        <fullName evidence="6">MurR/RpiR family transcriptional regulator</fullName>
    </submittedName>
</protein>
<dbReference type="InterPro" id="IPR036388">
    <property type="entry name" value="WH-like_DNA-bd_sf"/>
</dbReference>
<dbReference type="Gene3D" id="3.40.50.10490">
    <property type="entry name" value="Glucose-6-phosphate isomerase like protein, domain 1"/>
    <property type="match status" value="1"/>
</dbReference>
<dbReference type="InterPro" id="IPR009057">
    <property type="entry name" value="Homeodomain-like_sf"/>
</dbReference>
<feature type="domain" description="SIS" evidence="5">
    <location>
        <begin position="113"/>
        <end position="253"/>
    </location>
</feature>
<dbReference type="Proteomes" id="UP000606499">
    <property type="component" value="Unassembled WGS sequence"/>
</dbReference>
<dbReference type="PANTHER" id="PTHR30514">
    <property type="entry name" value="GLUCOKINASE"/>
    <property type="match status" value="1"/>
</dbReference>
<evidence type="ECO:0000256" key="2">
    <source>
        <dbReference type="ARBA" id="ARBA00023125"/>
    </source>
</evidence>
<keyword evidence="2" id="KW-0238">DNA-binding</keyword>
<sequence length="269" mass="30041">MADLSFQNRLQFFGFRLSKSEQKIAAYIVAHPEQAASIASQELAQAIGTSNSTLTRFCKKLDYRNYIEFQTLLAAEGTPGQTPDQTIRRIDHYYERTLDAACELVQPEDLDAFVDRIHQADKILIFGLGSSGLTASEFNMRLVQMGFTSSVMTDTFLMRVQSSLFSPKDLIIAVSNSGETPEVVSACRIAKSAGVQICLLTQSSRTELAKMADAILLAGDIGQVGDEKFINSQMPLVFLIDAITYRLLEDPKCRENRDRALYTLFHRNF</sequence>
<evidence type="ECO:0000313" key="7">
    <source>
        <dbReference type="Proteomes" id="UP000606499"/>
    </source>
</evidence>
<evidence type="ECO:0000259" key="5">
    <source>
        <dbReference type="PROSITE" id="PS51464"/>
    </source>
</evidence>
<accession>A0A923LTU5</accession>
<comment type="caution">
    <text evidence="6">The sequence shown here is derived from an EMBL/GenBank/DDBJ whole genome shotgun (WGS) entry which is preliminary data.</text>
</comment>
<dbReference type="RefSeq" id="WP_054326553.1">
    <property type="nucleotide sequence ID" value="NZ_JACOPL010000002.1"/>
</dbReference>
<dbReference type="InterPro" id="IPR001347">
    <property type="entry name" value="SIS_dom"/>
</dbReference>
<dbReference type="InterPro" id="IPR000281">
    <property type="entry name" value="HTH_RpiR"/>
</dbReference>
<dbReference type="Pfam" id="PF01418">
    <property type="entry name" value="HTH_6"/>
    <property type="match status" value="1"/>
</dbReference>
<keyword evidence="1" id="KW-0805">Transcription regulation</keyword>
<dbReference type="InterPro" id="IPR046348">
    <property type="entry name" value="SIS_dom_sf"/>
</dbReference>
<dbReference type="GO" id="GO:0003677">
    <property type="term" value="F:DNA binding"/>
    <property type="evidence" value="ECO:0007669"/>
    <property type="project" value="UniProtKB-KW"/>
</dbReference>
<dbReference type="GO" id="GO:0097367">
    <property type="term" value="F:carbohydrate derivative binding"/>
    <property type="evidence" value="ECO:0007669"/>
    <property type="project" value="InterPro"/>
</dbReference>
<dbReference type="Pfam" id="PF01380">
    <property type="entry name" value="SIS"/>
    <property type="match status" value="1"/>
</dbReference>
<dbReference type="SUPFAM" id="SSF53697">
    <property type="entry name" value="SIS domain"/>
    <property type="match status" value="1"/>
</dbReference>
<gene>
    <name evidence="6" type="ORF">H8S45_02510</name>
</gene>
<keyword evidence="3" id="KW-0804">Transcription</keyword>
<reference evidence="6" key="1">
    <citation type="submission" date="2020-08" db="EMBL/GenBank/DDBJ databases">
        <title>Genome public.</title>
        <authorList>
            <person name="Liu C."/>
            <person name="Sun Q."/>
        </authorList>
    </citation>
    <scope>NUCLEOTIDE SEQUENCE</scope>
    <source>
        <strain evidence="6">NSJ-28</strain>
    </source>
</reference>
<dbReference type="EMBL" id="JACOPL010000002">
    <property type="protein sequence ID" value="MBC5724341.1"/>
    <property type="molecule type" value="Genomic_DNA"/>
</dbReference>
<evidence type="ECO:0000256" key="1">
    <source>
        <dbReference type="ARBA" id="ARBA00023015"/>
    </source>
</evidence>
<dbReference type="CDD" id="cd05013">
    <property type="entry name" value="SIS_RpiR"/>
    <property type="match status" value="1"/>
</dbReference>
<feature type="domain" description="HTH rpiR-type" evidence="4">
    <location>
        <begin position="4"/>
        <end position="80"/>
    </location>
</feature>